<evidence type="ECO:0000256" key="1">
    <source>
        <dbReference type="SAM" id="MobiDB-lite"/>
    </source>
</evidence>
<accession>A0A1H5WEK2</accession>
<keyword evidence="2" id="KW-0472">Membrane</keyword>
<keyword evidence="2" id="KW-1133">Transmembrane helix</keyword>
<dbReference type="EMBL" id="FNVK01000019">
    <property type="protein sequence ID" value="SEF97904.1"/>
    <property type="molecule type" value="Genomic_DNA"/>
</dbReference>
<feature type="region of interest" description="Disordered" evidence="1">
    <location>
        <begin position="44"/>
        <end position="63"/>
    </location>
</feature>
<evidence type="ECO:0000313" key="4">
    <source>
        <dbReference type="Proteomes" id="UP000236751"/>
    </source>
</evidence>
<keyword evidence="2" id="KW-0812">Transmembrane</keyword>
<dbReference type="AlphaFoldDB" id="A0A1H5WEK2"/>
<sequence length="63" mass="7116">MFRKNLTQRDSRSLENEVILAVIALYLLLALVMTVVHYIQPSEQTAATSSMSPSHQEKAEVKK</sequence>
<gene>
    <name evidence="3" type="ORF">SAMN05216403_11919</name>
</gene>
<organism evidence="3 4">
    <name type="scientific">Nitrosospira multiformis (strain ATCC 25196 / NCIMB 11849 / C 71)</name>
    <dbReference type="NCBI Taxonomy" id="323848"/>
    <lineage>
        <taxon>Bacteria</taxon>
        <taxon>Pseudomonadati</taxon>
        <taxon>Pseudomonadota</taxon>
        <taxon>Betaproteobacteria</taxon>
        <taxon>Nitrosomonadales</taxon>
        <taxon>Nitrosomonadaceae</taxon>
        <taxon>Nitrosospira</taxon>
    </lineage>
</organism>
<proteinExistence type="predicted"/>
<reference evidence="3 4" key="1">
    <citation type="submission" date="2016-10" db="EMBL/GenBank/DDBJ databases">
        <authorList>
            <person name="de Groot N.N."/>
        </authorList>
    </citation>
    <scope>NUCLEOTIDE SEQUENCE [LARGE SCALE GENOMIC DNA]</scope>
    <source>
        <strain evidence="3 4">Nl13</strain>
    </source>
</reference>
<dbReference type="OrthoDB" id="8566310at2"/>
<name>A0A1H5WEK2_NITMU</name>
<evidence type="ECO:0000313" key="3">
    <source>
        <dbReference type="EMBL" id="SEF97904.1"/>
    </source>
</evidence>
<protein>
    <submittedName>
        <fullName evidence="3">Uncharacterized protein</fullName>
    </submittedName>
</protein>
<evidence type="ECO:0000256" key="2">
    <source>
        <dbReference type="SAM" id="Phobius"/>
    </source>
</evidence>
<dbReference type="RefSeq" id="WP_143034382.1">
    <property type="nucleotide sequence ID" value="NC_007614.1"/>
</dbReference>
<feature type="transmembrane region" description="Helical" evidence="2">
    <location>
        <begin position="20"/>
        <end position="39"/>
    </location>
</feature>
<dbReference type="Proteomes" id="UP000236751">
    <property type="component" value="Unassembled WGS sequence"/>
</dbReference>
<feature type="compositionally biased region" description="Polar residues" evidence="1">
    <location>
        <begin position="44"/>
        <end position="54"/>
    </location>
</feature>